<gene>
    <name evidence="8" type="ORF">SNAT2548_LOCUS26877</name>
</gene>
<feature type="region of interest" description="Disordered" evidence="4">
    <location>
        <begin position="1"/>
        <end position="20"/>
    </location>
</feature>
<dbReference type="GO" id="GO:0016491">
    <property type="term" value="F:oxidoreductase activity"/>
    <property type="evidence" value="ECO:0007669"/>
    <property type="project" value="UniProtKB-KW"/>
</dbReference>
<dbReference type="InterPro" id="IPR001568">
    <property type="entry name" value="RNase_T2-like"/>
</dbReference>
<evidence type="ECO:0000259" key="6">
    <source>
        <dbReference type="Pfam" id="PF02668"/>
    </source>
</evidence>
<feature type="domain" description="TauD/TfdA-like" evidence="6">
    <location>
        <begin position="36"/>
        <end position="320"/>
    </location>
</feature>
<feature type="region of interest" description="Disordered" evidence="4">
    <location>
        <begin position="892"/>
        <end position="928"/>
    </location>
</feature>
<dbReference type="PANTHER" id="PTHR43593">
    <property type="match status" value="1"/>
</dbReference>
<dbReference type="Pfam" id="PF01408">
    <property type="entry name" value="GFO_IDH_MocA"/>
    <property type="match status" value="1"/>
</dbReference>
<protein>
    <submittedName>
        <fullName evidence="8">Uncharacterized protein</fullName>
    </submittedName>
</protein>
<evidence type="ECO:0000256" key="1">
    <source>
        <dbReference type="ARBA" id="ARBA00007469"/>
    </source>
</evidence>
<dbReference type="InterPro" id="IPR004104">
    <property type="entry name" value="Gfo/Idh/MocA-like_OxRdtase_C"/>
</dbReference>
<dbReference type="PROSITE" id="PS00531">
    <property type="entry name" value="RNASE_T2_2"/>
    <property type="match status" value="1"/>
</dbReference>
<dbReference type="InterPro" id="IPR042098">
    <property type="entry name" value="TauD-like_sf"/>
</dbReference>
<dbReference type="InterPro" id="IPR003819">
    <property type="entry name" value="TauD/TfdA-like"/>
</dbReference>
<name>A0A812SK12_9DINO</name>
<evidence type="ECO:0000313" key="9">
    <source>
        <dbReference type="Proteomes" id="UP000604046"/>
    </source>
</evidence>
<organism evidence="8 9">
    <name type="scientific">Symbiodinium natans</name>
    <dbReference type="NCBI Taxonomy" id="878477"/>
    <lineage>
        <taxon>Eukaryota</taxon>
        <taxon>Sar</taxon>
        <taxon>Alveolata</taxon>
        <taxon>Dinophyceae</taxon>
        <taxon>Suessiales</taxon>
        <taxon>Symbiodiniaceae</taxon>
        <taxon>Symbiodinium</taxon>
    </lineage>
</organism>
<dbReference type="SUPFAM" id="SSF51197">
    <property type="entry name" value="Clavaminate synthase-like"/>
    <property type="match status" value="1"/>
</dbReference>
<keyword evidence="2" id="KW-0560">Oxidoreductase</keyword>
<feature type="domain" description="Gfo/Idh/MocA-like oxidoreductase C-terminal" evidence="7">
    <location>
        <begin position="483"/>
        <end position="630"/>
    </location>
</feature>
<dbReference type="InterPro" id="IPR036291">
    <property type="entry name" value="NAD(P)-bd_dom_sf"/>
</dbReference>
<dbReference type="GO" id="GO:0000166">
    <property type="term" value="F:nucleotide binding"/>
    <property type="evidence" value="ECO:0007669"/>
    <property type="project" value="InterPro"/>
</dbReference>
<comment type="caution">
    <text evidence="8">The sequence shown here is derived from an EMBL/GenBank/DDBJ whole genome shotgun (WGS) entry which is preliminary data.</text>
</comment>
<dbReference type="PANTHER" id="PTHR43593:SF1">
    <property type="entry name" value="INOSITOL 2-DEHYDROGENASE"/>
    <property type="match status" value="1"/>
</dbReference>
<feature type="region of interest" description="Disordered" evidence="4">
    <location>
        <begin position="1129"/>
        <end position="1150"/>
    </location>
</feature>
<feature type="region of interest" description="Disordered" evidence="4">
    <location>
        <begin position="804"/>
        <end position="855"/>
    </location>
</feature>
<keyword evidence="9" id="KW-1185">Reference proteome</keyword>
<dbReference type="Pfam" id="PF00445">
    <property type="entry name" value="Ribonuclease_T2"/>
    <property type="match status" value="1"/>
</dbReference>
<dbReference type="Gene3D" id="3.90.730.10">
    <property type="entry name" value="Ribonuclease T2-like"/>
    <property type="match status" value="1"/>
</dbReference>
<dbReference type="EMBL" id="CAJNDS010002446">
    <property type="protein sequence ID" value="CAE7478571.1"/>
    <property type="molecule type" value="Genomic_DNA"/>
</dbReference>
<dbReference type="OrthoDB" id="408743at2759"/>
<feature type="compositionally biased region" description="Low complexity" evidence="4">
    <location>
        <begin position="907"/>
        <end position="919"/>
    </location>
</feature>
<evidence type="ECO:0000256" key="3">
    <source>
        <dbReference type="RuleBase" id="RU004328"/>
    </source>
</evidence>
<dbReference type="Gene3D" id="3.60.130.10">
    <property type="entry name" value="Clavaminate synthase-like"/>
    <property type="match status" value="1"/>
</dbReference>
<dbReference type="SUPFAM" id="SSF51735">
    <property type="entry name" value="NAD(P)-binding Rossmann-fold domains"/>
    <property type="match status" value="1"/>
</dbReference>
<dbReference type="Gene3D" id="3.30.360.10">
    <property type="entry name" value="Dihydrodipicolinate Reductase, domain 2"/>
    <property type="match status" value="2"/>
</dbReference>
<evidence type="ECO:0000256" key="2">
    <source>
        <dbReference type="ARBA" id="ARBA00023002"/>
    </source>
</evidence>
<feature type="domain" description="Gfo/Idh/MocA-like oxidoreductase C-terminal" evidence="7">
    <location>
        <begin position="988"/>
        <end position="1123"/>
    </location>
</feature>
<evidence type="ECO:0000259" key="7">
    <source>
        <dbReference type="Pfam" id="PF02894"/>
    </source>
</evidence>
<dbReference type="AlphaFoldDB" id="A0A812SK12"/>
<dbReference type="Proteomes" id="UP000604046">
    <property type="component" value="Unassembled WGS sequence"/>
</dbReference>
<evidence type="ECO:0000259" key="5">
    <source>
        <dbReference type="Pfam" id="PF01408"/>
    </source>
</evidence>
<reference evidence="8" key="1">
    <citation type="submission" date="2021-02" db="EMBL/GenBank/DDBJ databases">
        <authorList>
            <person name="Dougan E. K."/>
            <person name="Rhodes N."/>
            <person name="Thang M."/>
            <person name="Chan C."/>
        </authorList>
    </citation>
    <scope>NUCLEOTIDE SEQUENCE</scope>
</reference>
<dbReference type="Pfam" id="PF02894">
    <property type="entry name" value="GFO_IDH_MocA_C"/>
    <property type="match status" value="2"/>
</dbReference>
<sequence length="1150" mass="125163">MTELLPGSLPEQRPRGIGGQDFPLVLSPSRACSGRELCTWTAAHSAQLQELLLQHGAVLFRDCGISSAEDFGLVVRAMGCEGYDYVGGAAPRTEVVKGIVFTSNESPPDQPIPFHHELAQSPTPPNYILFCCEVESKHGGATPIIPSDEVADFFVSHFPDFAREVEAKGVRYIRTMPEVTDPTSAQGRSWAESYAVTTREEAEEVMRKQGTSWEWLPGGDLKTTTAALPALRMDERTGRRVFFNSVIAAFTGWNDSRNVGEEAVVLGDFSPVNKDALRATARFMAEREVAFAWKKGDILIVDNGSVLHSRQSFEPPRRVLAALRGPPLRGQALRAGIIGTGAMGKEHIRNVALMDGQMVVTAVADTSEAALHEALEELGRDRAPRVAVFHSDEELINCDFVDVLIICTPNFQHIHTLRKAIMSGKHILCEKPLCTTVEDCEEVERLLTERVVRTGSDKAPVFMTGMEYRYMPPIRRLIEESDSRKLGEPRVLSIREHRFPFLVKVDNWNRFNRNTGGTLVEKACHFFDLMRRILQSEPISVYASGDQAMNHKDEVYDGGIPDIIDHALAAGFSAATSCRFQSAAMSRIALLPLLSALVGCSPFDDDAALHLLQFRGNQTARVARCSHYPHGYKMECGDGVALCGILALEMGTGDGHYKHPRAGVHGLWPQVPPYGNSQCLRPTMSSASPNELVSCYEPQSASESARHQVQFEQHEWEKHGTCAGTQDASDYFKQVCKLAARPLQIMDGIRATGGTAVDAADQLQRLGVCVWSVASHDQVYLSACAGSDRVWKLADAESFEKVCGKGAEGPADSGSSSSWTHTPSHNAWSHGDSDPSPWSHGSHGSGPSGPSSTSACSAKTQGPACKGDIDCWSYSGCMRCTDAGFCTHETKPAEKKDESGHGSWGNAPSPSYESSASSEKCSPNKRGPACKGDIDCWSYSGCMRCARSGFCTHEEKPDNSGHTTPAKSGKCVRKVWILHIARVSAPALVVEFANGARASLDLCMFAEDEQTEQVRVVCQQGSVEAKCPESTVRIVQRRKVRGLGRTPPGKDERAVPEIIRLPISRELAAAGYHEGATFFELQAFAEAVQGKRAVPVTARDGKMAVLMGVAAHRSIASGRPVRLSPAGQIIEEPSADPPPPLMKQQVWSRL</sequence>
<dbReference type="InterPro" id="IPR033130">
    <property type="entry name" value="RNase_T2_His_AS_2"/>
</dbReference>
<evidence type="ECO:0000256" key="4">
    <source>
        <dbReference type="SAM" id="MobiDB-lite"/>
    </source>
</evidence>
<accession>A0A812SK12</accession>
<dbReference type="Gene3D" id="3.40.50.720">
    <property type="entry name" value="NAD(P)-binding Rossmann-like Domain"/>
    <property type="match status" value="1"/>
</dbReference>
<dbReference type="GO" id="GO:0033897">
    <property type="term" value="F:ribonuclease T2 activity"/>
    <property type="evidence" value="ECO:0007669"/>
    <property type="project" value="InterPro"/>
</dbReference>
<feature type="domain" description="Gfo/Idh/MocA-like oxidoreductase N-terminal" evidence="5">
    <location>
        <begin position="333"/>
        <end position="451"/>
    </location>
</feature>
<dbReference type="InterPro" id="IPR050424">
    <property type="entry name" value="Gfo-Idh-MocA_inositol_DH"/>
</dbReference>
<proteinExistence type="inferred from homology"/>
<evidence type="ECO:0000313" key="8">
    <source>
        <dbReference type="EMBL" id="CAE7478571.1"/>
    </source>
</evidence>
<dbReference type="InterPro" id="IPR036430">
    <property type="entry name" value="RNase_T2-like_sf"/>
</dbReference>
<dbReference type="InterPro" id="IPR000683">
    <property type="entry name" value="Gfo/Idh/MocA-like_OxRdtase_N"/>
</dbReference>
<dbReference type="GO" id="GO:0003723">
    <property type="term" value="F:RNA binding"/>
    <property type="evidence" value="ECO:0007669"/>
    <property type="project" value="InterPro"/>
</dbReference>
<comment type="similarity">
    <text evidence="1 3">Belongs to the RNase T2 family.</text>
</comment>
<dbReference type="SUPFAM" id="SSF55895">
    <property type="entry name" value="Ribonuclease Rh-like"/>
    <property type="match status" value="1"/>
</dbReference>
<dbReference type="Pfam" id="PF02668">
    <property type="entry name" value="TauD"/>
    <property type="match status" value="1"/>
</dbReference>